<dbReference type="AlphaFoldDB" id="A0AAI8YWY8"/>
<accession>A0AAI8YWY8</accession>
<dbReference type="EMBL" id="CAVMBE010000017">
    <property type="protein sequence ID" value="CAK3965981.1"/>
    <property type="molecule type" value="Genomic_DNA"/>
</dbReference>
<evidence type="ECO:0008006" key="3">
    <source>
        <dbReference type="Google" id="ProtNLM"/>
    </source>
</evidence>
<sequence length="188" mass="19987">MPANTSIAAAIAKVVPGEKSFAVVYNGKTLGAGEHVPKAQTHAGPPELIFPIQQQQSSSGASAPKTYLVVMLDLDAPYASFPILGPLLHWIQPGVRATTSGSLTYTQSDPFLVDYIGASPPPGSGPHRYAFFVYEQPDGFELKRLSTRYGSAGGQKVGAAKRVRFDLDAFEREAGLGRSLGCTYVKSN</sequence>
<organism evidence="1 2">
    <name type="scientific">Lecanosticta acicola</name>
    <dbReference type="NCBI Taxonomy" id="111012"/>
    <lineage>
        <taxon>Eukaryota</taxon>
        <taxon>Fungi</taxon>
        <taxon>Dikarya</taxon>
        <taxon>Ascomycota</taxon>
        <taxon>Pezizomycotina</taxon>
        <taxon>Dothideomycetes</taxon>
        <taxon>Dothideomycetidae</taxon>
        <taxon>Mycosphaerellales</taxon>
        <taxon>Mycosphaerellaceae</taxon>
        <taxon>Lecanosticta</taxon>
    </lineage>
</organism>
<protein>
    <recommendedName>
        <fullName evidence="3">PEBP-like protein</fullName>
    </recommendedName>
</protein>
<dbReference type="GO" id="GO:0030162">
    <property type="term" value="P:regulation of proteolysis"/>
    <property type="evidence" value="ECO:0007669"/>
    <property type="project" value="TreeGrafter"/>
</dbReference>
<dbReference type="GO" id="GO:0030414">
    <property type="term" value="F:peptidase inhibitor activity"/>
    <property type="evidence" value="ECO:0007669"/>
    <property type="project" value="TreeGrafter"/>
</dbReference>
<dbReference type="InterPro" id="IPR035810">
    <property type="entry name" value="PEBP_euk"/>
</dbReference>
<comment type="caution">
    <text evidence="1">The sequence shown here is derived from an EMBL/GenBank/DDBJ whole genome shotgun (WGS) entry which is preliminary data.</text>
</comment>
<reference evidence="1" key="1">
    <citation type="submission" date="2023-11" db="EMBL/GenBank/DDBJ databases">
        <authorList>
            <person name="Alioto T."/>
            <person name="Alioto T."/>
            <person name="Gomez Garrido J."/>
        </authorList>
    </citation>
    <scope>NUCLEOTIDE SEQUENCE</scope>
</reference>
<dbReference type="InterPro" id="IPR036610">
    <property type="entry name" value="PEBP-like_sf"/>
</dbReference>
<dbReference type="PANTHER" id="PTHR11362:SF78">
    <property type="entry name" value="PROTEASE INHIBITOR"/>
    <property type="match status" value="1"/>
</dbReference>
<evidence type="ECO:0000313" key="1">
    <source>
        <dbReference type="EMBL" id="CAK3965981.1"/>
    </source>
</evidence>
<proteinExistence type="predicted"/>
<dbReference type="GO" id="GO:0005543">
    <property type="term" value="F:phospholipid binding"/>
    <property type="evidence" value="ECO:0007669"/>
    <property type="project" value="TreeGrafter"/>
</dbReference>
<keyword evidence="2" id="KW-1185">Reference proteome</keyword>
<dbReference type="Gene3D" id="3.90.280.10">
    <property type="entry name" value="PEBP-like"/>
    <property type="match status" value="1"/>
</dbReference>
<evidence type="ECO:0000313" key="2">
    <source>
        <dbReference type="Proteomes" id="UP001296104"/>
    </source>
</evidence>
<gene>
    <name evidence="1" type="ORF">LECACI_7A003511</name>
</gene>
<dbReference type="SUPFAM" id="SSF49777">
    <property type="entry name" value="PEBP-like"/>
    <property type="match status" value="1"/>
</dbReference>
<dbReference type="GO" id="GO:0046578">
    <property type="term" value="P:regulation of Ras protein signal transduction"/>
    <property type="evidence" value="ECO:0007669"/>
    <property type="project" value="TreeGrafter"/>
</dbReference>
<dbReference type="PANTHER" id="PTHR11362">
    <property type="entry name" value="PHOSPHATIDYLETHANOLAMINE-BINDING PROTEIN"/>
    <property type="match status" value="1"/>
</dbReference>
<dbReference type="Proteomes" id="UP001296104">
    <property type="component" value="Unassembled WGS sequence"/>
</dbReference>
<dbReference type="InterPro" id="IPR008914">
    <property type="entry name" value="PEBP"/>
</dbReference>
<name>A0AAI8YWY8_9PEZI</name>
<dbReference type="Pfam" id="PF01161">
    <property type="entry name" value="PBP"/>
    <property type="match status" value="1"/>
</dbReference>
<dbReference type="CDD" id="cd00866">
    <property type="entry name" value="PEBP_euk"/>
    <property type="match status" value="1"/>
</dbReference>